<evidence type="ECO:0000313" key="2">
    <source>
        <dbReference type="Proteomes" id="UP000198242"/>
    </source>
</evidence>
<dbReference type="EMBL" id="LT607411">
    <property type="protein sequence ID" value="SCF19491.1"/>
    <property type="molecule type" value="Genomic_DNA"/>
</dbReference>
<protein>
    <submittedName>
        <fullName evidence="1">Uncharacterized protein</fullName>
    </submittedName>
</protein>
<sequence>MRHHLMTDGDLLAGRDNAPLPFLSRVIAFVGGSGRSHDPATIPASCAELVTVTRPAATSNRAAPR</sequence>
<dbReference type="Proteomes" id="UP000198242">
    <property type="component" value="Chromosome I"/>
</dbReference>
<reference evidence="2" key="1">
    <citation type="submission" date="2016-06" db="EMBL/GenBank/DDBJ databases">
        <authorList>
            <person name="Varghese N."/>
            <person name="Submissions Spin"/>
        </authorList>
    </citation>
    <scope>NUCLEOTIDE SEQUENCE [LARGE SCALE GENOMIC DNA]</scope>
    <source>
        <strain evidence="2">DSM 43909</strain>
    </source>
</reference>
<name>A0A1C4YGM0_MICVI</name>
<keyword evidence="2" id="KW-1185">Reference proteome</keyword>
<gene>
    <name evidence="1" type="ORF">GA0074695_4225</name>
</gene>
<evidence type="ECO:0000313" key="1">
    <source>
        <dbReference type="EMBL" id="SCF19491.1"/>
    </source>
</evidence>
<organism evidence="1 2">
    <name type="scientific">Micromonospora viridifaciens</name>
    <dbReference type="NCBI Taxonomy" id="1881"/>
    <lineage>
        <taxon>Bacteria</taxon>
        <taxon>Bacillati</taxon>
        <taxon>Actinomycetota</taxon>
        <taxon>Actinomycetes</taxon>
        <taxon>Micromonosporales</taxon>
        <taxon>Micromonosporaceae</taxon>
        <taxon>Micromonospora</taxon>
    </lineage>
</organism>
<proteinExistence type="predicted"/>
<dbReference type="RefSeq" id="WP_157744576.1">
    <property type="nucleotide sequence ID" value="NZ_LT607411.1"/>
</dbReference>
<dbReference type="AlphaFoldDB" id="A0A1C4YGM0"/>
<accession>A0A1C4YGM0</accession>